<proteinExistence type="inferred from homology"/>
<dbReference type="InterPro" id="IPR013520">
    <property type="entry name" value="Ribonucl_H"/>
</dbReference>
<keyword evidence="6" id="KW-0460">Magnesium</keyword>
<dbReference type="GO" id="GO:0008296">
    <property type="term" value="F:3'-5'-DNA exonuclease activity"/>
    <property type="evidence" value="ECO:0007669"/>
    <property type="project" value="TreeGrafter"/>
</dbReference>
<sequence>ESGGFLEGPSLPDKKTSHANILSCSLKRKLSTWPNPIHHYNKQRRDISYLLKFYSQSCKFPLMEDFLKMMLPDSDPSSNTVSTLVFMDLEATGLPSLVGKRNVHITELSFVAIGRSDFEADSSLRVLNKLSLCIRPRTTISPTAMTITGLYNDILEKQEKFDESIPKLLEYFFRRLRRPLCLLAHNGKRFDFPLLQAELRHINYQLDGEILCADTLEAFRSIASNMTTVDVDSPLMPDNKKKQNGEVVLNMLENTSINKNERIAISEDETDKMLSDDLDLFISIEVPEMINTTESKSVSPRVKPFPDEFTTPTSKTTETTPIKRPLKKFKQDPSWTPKQQYRTTTPAKPYPAQIKRQLFTNGASEESSISKPNTAHSKPTQFSLEKLYYHYFGESPPKSHYAEADCIALSKVCQKISGDFLKWIDIHSTSFSETPAMW</sequence>
<reference evidence="10 11" key="1">
    <citation type="journal article" date="2019" name="Sci. Rep.">
        <title>Orb-weaving spider Araneus ventricosus genome elucidates the spidroin gene catalogue.</title>
        <authorList>
            <person name="Kono N."/>
            <person name="Nakamura H."/>
            <person name="Ohtoshi R."/>
            <person name="Moran D.A.P."/>
            <person name="Shinohara A."/>
            <person name="Yoshida Y."/>
            <person name="Fujiwara M."/>
            <person name="Mori M."/>
            <person name="Tomita M."/>
            <person name="Arakawa K."/>
        </authorList>
    </citation>
    <scope>NUCLEOTIDE SEQUENCE [LARGE SCALE GENOMIC DNA]</scope>
</reference>
<evidence type="ECO:0000259" key="9">
    <source>
        <dbReference type="SMART" id="SM00479"/>
    </source>
</evidence>
<evidence type="ECO:0000256" key="6">
    <source>
        <dbReference type="ARBA" id="ARBA00022842"/>
    </source>
</evidence>
<protein>
    <submittedName>
        <fullName evidence="10">Three prime repair exonuclease 2</fullName>
    </submittedName>
</protein>
<evidence type="ECO:0000313" key="11">
    <source>
        <dbReference type="Proteomes" id="UP000499080"/>
    </source>
</evidence>
<dbReference type="SUPFAM" id="SSF53098">
    <property type="entry name" value="Ribonuclease H-like"/>
    <property type="match status" value="1"/>
</dbReference>
<dbReference type="Proteomes" id="UP000499080">
    <property type="component" value="Unassembled WGS sequence"/>
</dbReference>
<dbReference type="OrthoDB" id="10250935at2759"/>
<comment type="similarity">
    <text evidence="7">Belongs to the exonuclease superfamily. TREX family.</text>
</comment>
<evidence type="ECO:0000313" key="10">
    <source>
        <dbReference type="EMBL" id="GBM56777.1"/>
    </source>
</evidence>
<feature type="non-terminal residue" evidence="10">
    <location>
        <position position="1"/>
    </location>
</feature>
<dbReference type="GO" id="GO:0003676">
    <property type="term" value="F:nucleic acid binding"/>
    <property type="evidence" value="ECO:0007669"/>
    <property type="project" value="InterPro"/>
</dbReference>
<dbReference type="GO" id="GO:0046872">
    <property type="term" value="F:metal ion binding"/>
    <property type="evidence" value="ECO:0007669"/>
    <property type="project" value="UniProtKB-KW"/>
</dbReference>
<accession>A0A4Y2GUH6</accession>
<gene>
    <name evidence="10" type="primary">TREX2_0</name>
    <name evidence="10" type="ORF">AVEN_38346_1</name>
</gene>
<dbReference type="Gene3D" id="3.30.420.10">
    <property type="entry name" value="Ribonuclease H-like superfamily/Ribonuclease H"/>
    <property type="match status" value="2"/>
</dbReference>
<dbReference type="InterPro" id="IPR040393">
    <property type="entry name" value="TREX1/2"/>
</dbReference>
<evidence type="ECO:0000256" key="1">
    <source>
        <dbReference type="ARBA" id="ARBA00001946"/>
    </source>
</evidence>
<keyword evidence="4" id="KW-0378">Hydrolase</keyword>
<dbReference type="AlphaFoldDB" id="A0A4Y2GUH6"/>
<keyword evidence="11" id="KW-1185">Reference proteome</keyword>
<feature type="region of interest" description="Disordered" evidence="8">
    <location>
        <begin position="295"/>
        <end position="321"/>
    </location>
</feature>
<dbReference type="Pfam" id="PF00929">
    <property type="entry name" value="RNase_T"/>
    <property type="match status" value="1"/>
</dbReference>
<keyword evidence="5 10" id="KW-0269">Exonuclease</keyword>
<dbReference type="SMART" id="SM00479">
    <property type="entry name" value="EXOIII"/>
    <property type="match status" value="1"/>
</dbReference>
<dbReference type="GO" id="GO:0005737">
    <property type="term" value="C:cytoplasm"/>
    <property type="evidence" value="ECO:0007669"/>
    <property type="project" value="TreeGrafter"/>
</dbReference>
<dbReference type="InterPro" id="IPR012337">
    <property type="entry name" value="RNaseH-like_sf"/>
</dbReference>
<dbReference type="InterPro" id="IPR036397">
    <property type="entry name" value="RNaseH_sf"/>
</dbReference>
<comment type="caution">
    <text evidence="10">The sequence shown here is derived from an EMBL/GenBank/DDBJ whole genome shotgun (WGS) entry which is preliminary data.</text>
</comment>
<evidence type="ECO:0000256" key="3">
    <source>
        <dbReference type="ARBA" id="ARBA00022723"/>
    </source>
</evidence>
<keyword evidence="2" id="KW-0540">Nuclease</keyword>
<dbReference type="GO" id="GO:0006308">
    <property type="term" value="P:DNA catabolic process"/>
    <property type="evidence" value="ECO:0007669"/>
    <property type="project" value="TreeGrafter"/>
</dbReference>
<feature type="domain" description="Exonuclease" evidence="9">
    <location>
        <begin position="83"/>
        <end position="422"/>
    </location>
</feature>
<evidence type="ECO:0000256" key="7">
    <source>
        <dbReference type="ARBA" id="ARBA00025769"/>
    </source>
</evidence>
<organism evidence="10 11">
    <name type="scientific">Araneus ventricosus</name>
    <name type="common">Orbweaver spider</name>
    <name type="synonym">Epeira ventricosa</name>
    <dbReference type="NCBI Taxonomy" id="182803"/>
    <lineage>
        <taxon>Eukaryota</taxon>
        <taxon>Metazoa</taxon>
        <taxon>Ecdysozoa</taxon>
        <taxon>Arthropoda</taxon>
        <taxon>Chelicerata</taxon>
        <taxon>Arachnida</taxon>
        <taxon>Araneae</taxon>
        <taxon>Araneomorphae</taxon>
        <taxon>Entelegynae</taxon>
        <taxon>Araneoidea</taxon>
        <taxon>Araneidae</taxon>
        <taxon>Araneus</taxon>
    </lineage>
</organism>
<comment type="cofactor">
    <cofactor evidence="1">
        <name>Mg(2+)</name>
        <dbReference type="ChEBI" id="CHEBI:18420"/>
    </cofactor>
</comment>
<feature type="compositionally biased region" description="Low complexity" evidence="8">
    <location>
        <begin position="310"/>
        <end position="320"/>
    </location>
</feature>
<name>A0A4Y2GUH6_ARAVE</name>
<evidence type="ECO:0000256" key="8">
    <source>
        <dbReference type="SAM" id="MobiDB-lite"/>
    </source>
</evidence>
<dbReference type="PANTHER" id="PTHR13058">
    <property type="entry name" value="THREE PRIME REPAIR EXONUCLEASE 1, 2"/>
    <property type="match status" value="1"/>
</dbReference>
<evidence type="ECO:0000256" key="2">
    <source>
        <dbReference type="ARBA" id="ARBA00022722"/>
    </source>
</evidence>
<dbReference type="EMBL" id="BGPR01001564">
    <property type="protein sequence ID" value="GBM56777.1"/>
    <property type="molecule type" value="Genomic_DNA"/>
</dbReference>
<dbReference type="PANTHER" id="PTHR13058:SF19">
    <property type="entry name" value="LD40940P"/>
    <property type="match status" value="1"/>
</dbReference>
<keyword evidence="3" id="KW-0479">Metal-binding</keyword>
<evidence type="ECO:0000256" key="4">
    <source>
        <dbReference type="ARBA" id="ARBA00022801"/>
    </source>
</evidence>
<evidence type="ECO:0000256" key="5">
    <source>
        <dbReference type="ARBA" id="ARBA00022839"/>
    </source>
</evidence>